<evidence type="ECO:0000313" key="5">
    <source>
        <dbReference type="Proteomes" id="UP000601435"/>
    </source>
</evidence>
<feature type="compositionally biased region" description="Basic and acidic residues" evidence="2">
    <location>
        <begin position="164"/>
        <end position="173"/>
    </location>
</feature>
<feature type="non-terminal residue" evidence="4">
    <location>
        <position position="1"/>
    </location>
</feature>
<accession>A0A813CC10</accession>
<keyword evidence="5" id="KW-1185">Reference proteome</keyword>
<evidence type="ECO:0000313" key="4">
    <source>
        <dbReference type="EMBL" id="CAE7942201.1"/>
    </source>
</evidence>
<keyword evidence="1" id="KW-0106">Calcium</keyword>
<dbReference type="SUPFAM" id="SSF47473">
    <property type="entry name" value="EF-hand"/>
    <property type="match status" value="1"/>
</dbReference>
<dbReference type="CDD" id="cd00051">
    <property type="entry name" value="EFh"/>
    <property type="match status" value="1"/>
</dbReference>
<dbReference type="OrthoDB" id="438679at2759"/>
<sequence>VSKQRFDEMEEKGRETTKRLEMAREELHGLRAEDGESPVRSTVEDAKAILAQKTAKLNQQTLQVEKLEKELQDNREQLEKQSLRMAEVHAEATEFEMKSKCLDERKLQLQQDLEDKPGAEKPNLIGSGMFKGLRRTPQMLQLRRLLLHLHLIRLIRPSRVTGVEQRKNHEHHVNALASADPGAKSSRRSAKDSIARSVRQAGLADHEDKIQVVHLSAVLAALEIPEQHVQTLAAASGAIKEDGIHLSSFLEWIFPEEDSEPPPPPPPVAAEAKGLEMERGSGSMLEQLYSGSLTLEDTWVQASFMLQLDELLRAHPYLEPDQNAATVHPLQYWVTRCRESFVKKKFGDAQDSLRRLLASLRTDQRQIAEAFRRFDADSSGHLDANECKNMCAYLGWGLEEASLMDLDKDGRITLADFQGFVGRMGGVQQLFEHRRLRISSSRK</sequence>
<dbReference type="Gene3D" id="1.10.238.10">
    <property type="entry name" value="EF-hand"/>
    <property type="match status" value="1"/>
</dbReference>
<feature type="region of interest" description="Disordered" evidence="2">
    <location>
        <begin position="1"/>
        <end position="20"/>
    </location>
</feature>
<gene>
    <name evidence="4" type="ORF">SNEC2469_LOCUS34572</name>
</gene>
<dbReference type="SMART" id="SM00054">
    <property type="entry name" value="EFh"/>
    <property type="match status" value="2"/>
</dbReference>
<dbReference type="PROSITE" id="PS00018">
    <property type="entry name" value="EF_HAND_1"/>
    <property type="match status" value="1"/>
</dbReference>
<feature type="region of interest" description="Disordered" evidence="2">
    <location>
        <begin position="164"/>
        <end position="200"/>
    </location>
</feature>
<name>A0A813CC10_9DINO</name>
<evidence type="ECO:0000256" key="2">
    <source>
        <dbReference type="SAM" id="MobiDB-lite"/>
    </source>
</evidence>
<dbReference type="InterPro" id="IPR018247">
    <property type="entry name" value="EF_Hand_1_Ca_BS"/>
</dbReference>
<dbReference type="EMBL" id="CAJNJA010095942">
    <property type="protein sequence ID" value="CAE7942201.1"/>
    <property type="molecule type" value="Genomic_DNA"/>
</dbReference>
<dbReference type="Pfam" id="PF13202">
    <property type="entry name" value="EF-hand_5"/>
    <property type="match status" value="2"/>
</dbReference>
<feature type="non-terminal residue" evidence="4">
    <location>
        <position position="443"/>
    </location>
</feature>
<evidence type="ECO:0000256" key="1">
    <source>
        <dbReference type="ARBA" id="ARBA00022837"/>
    </source>
</evidence>
<dbReference type="PROSITE" id="PS50222">
    <property type="entry name" value="EF_HAND_2"/>
    <property type="match status" value="2"/>
</dbReference>
<feature type="domain" description="EF-hand" evidence="3">
    <location>
        <begin position="403"/>
        <end position="427"/>
    </location>
</feature>
<dbReference type="InterPro" id="IPR002048">
    <property type="entry name" value="EF_hand_dom"/>
</dbReference>
<dbReference type="AlphaFoldDB" id="A0A813CC10"/>
<dbReference type="Proteomes" id="UP000601435">
    <property type="component" value="Unassembled WGS sequence"/>
</dbReference>
<protein>
    <recommendedName>
        <fullName evidence="3">EF-hand domain-containing protein</fullName>
    </recommendedName>
</protein>
<evidence type="ECO:0000259" key="3">
    <source>
        <dbReference type="PROSITE" id="PS50222"/>
    </source>
</evidence>
<reference evidence="4" key="1">
    <citation type="submission" date="2021-02" db="EMBL/GenBank/DDBJ databases">
        <authorList>
            <person name="Dougan E. K."/>
            <person name="Rhodes N."/>
            <person name="Thang M."/>
            <person name="Chan C."/>
        </authorList>
    </citation>
    <scope>NUCLEOTIDE SEQUENCE</scope>
</reference>
<dbReference type="InterPro" id="IPR011992">
    <property type="entry name" value="EF-hand-dom_pair"/>
</dbReference>
<feature type="domain" description="EF-hand" evidence="3">
    <location>
        <begin position="362"/>
        <end position="397"/>
    </location>
</feature>
<dbReference type="GO" id="GO:0005509">
    <property type="term" value="F:calcium ion binding"/>
    <property type="evidence" value="ECO:0007669"/>
    <property type="project" value="InterPro"/>
</dbReference>
<organism evidence="4 5">
    <name type="scientific">Symbiodinium necroappetens</name>
    <dbReference type="NCBI Taxonomy" id="1628268"/>
    <lineage>
        <taxon>Eukaryota</taxon>
        <taxon>Sar</taxon>
        <taxon>Alveolata</taxon>
        <taxon>Dinophyceae</taxon>
        <taxon>Suessiales</taxon>
        <taxon>Symbiodiniaceae</taxon>
        <taxon>Symbiodinium</taxon>
    </lineage>
</organism>
<proteinExistence type="predicted"/>
<comment type="caution">
    <text evidence="4">The sequence shown here is derived from an EMBL/GenBank/DDBJ whole genome shotgun (WGS) entry which is preliminary data.</text>
</comment>